<gene>
    <name evidence="1" type="ORF">BT96DRAFT_589957</name>
</gene>
<organism evidence="1 2">
    <name type="scientific">Gymnopus androsaceus JB14</name>
    <dbReference type="NCBI Taxonomy" id="1447944"/>
    <lineage>
        <taxon>Eukaryota</taxon>
        <taxon>Fungi</taxon>
        <taxon>Dikarya</taxon>
        <taxon>Basidiomycota</taxon>
        <taxon>Agaricomycotina</taxon>
        <taxon>Agaricomycetes</taxon>
        <taxon>Agaricomycetidae</taxon>
        <taxon>Agaricales</taxon>
        <taxon>Marasmiineae</taxon>
        <taxon>Omphalotaceae</taxon>
        <taxon>Gymnopus</taxon>
    </lineage>
</organism>
<accession>A0A6A4IFH6</accession>
<reference evidence="1" key="1">
    <citation type="journal article" date="2019" name="Environ. Microbiol.">
        <title>Fungal ecological strategies reflected in gene transcription - a case study of two litter decomposers.</title>
        <authorList>
            <person name="Barbi F."/>
            <person name="Kohler A."/>
            <person name="Barry K."/>
            <person name="Baskaran P."/>
            <person name="Daum C."/>
            <person name="Fauchery L."/>
            <person name="Ihrmark K."/>
            <person name="Kuo A."/>
            <person name="LaButti K."/>
            <person name="Lipzen A."/>
            <person name="Morin E."/>
            <person name="Grigoriev I.V."/>
            <person name="Henrissat B."/>
            <person name="Lindahl B."/>
            <person name="Martin F."/>
        </authorList>
    </citation>
    <scope>NUCLEOTIDE SEQUENCE</scope>
    <source>
        <strain evidence="1">JB14</strain>
    </source>
</reference>
<protein>
    <submittedName>
        <fullName evidence="1">Uncharacterized protein</fullName>
    </submittedName>
</protein>
<dbReference type="Proteomes" id="UP000799118">
    <property type="component" value="Unassembled WGS sequence"/>
</dbReference>
<sequence>MFTCCCCICLMLGRISEIRTLKHHLQLNREPRGRVQMTVRRSCGPRVDKPQKS</sequence>
<name>A0A6A4IFH6_9AGAR</name>
<evidence type="ECO:0000313" key="2">
    <source>
        <dbReference type="Proteomes" id="UP000799118"/>
    </source>
</evidence>
<proteinExistence type="predicted"/>
<evidence type="ECO:0000313" key="1">
    <source>
        <dbReference type="EMBL" id="KAE9409356.1"/>
    </source>
</evidence>
<dbReference type="AlphaFoldDB" id="A0A6A4IFH6"/>
<keyword evidence="2" id="KW-1185">Reference proteome</keyword>
<dbReference type="EMBL" id="ML769388">
    <property type="protein sequence ID" value="KAE9409356.1"/>
    <property type="molecule type" value="Genomic_DNA"/>
</dbReference>